<keyword evidence="10" id="KW-0511">Multifunctional enzyme</keyword>
<dbReference type="GO" id="GO:0046872">
    <property type="term" value="F:metal ion binding"/>
    <property type="evidence" value="ECO:0007669"/>
    <property type="project" value="UniProtKB-KW"/>
</dbReference>
<protein>
    <submittedName>
        <fullName evidence="14">Bifunctional metallophosphatase/5'-nucleotidase</fullName>
    </submittedName>
</protein>
<evidence type="ECO:0000256" key="1">
    <source>
        <dbReference type="ARBA" id="ARBA00000527"/>
    </source>
</evidence>
<evidence type="ECO:0000259" key="13">
    <source>
        <dbReference type="Pfam" id="PF02872"/>
    </source>
</evidence>
<feature type="domain" description="5'-Nucleotidase C-terminal" evidence="13">
    <location>
        <begin position="318"/>
        <end position="488"/>
    </location>
</feature>
<evidence type="ECO:0000256" key="9">
    <source>
        <dbReference type="ARBA" id="ARBA00022801"/>
    </source>
</evidence>
<dbReference type="Proteomes" id="UP000249522">
    <property type="component" value="Unassembled WGS sequence"/>
</dbReference>
<dbReference type="Gene3D" id="3.90.780.10">
    <property type="entry name" value="5'-Nucleotidase, C-terminal domain"/>
    <property type="match status" value="1"/>
</dbReference>
<proteinExistence type="inferred from homology"/>
<sequence>MTIQTYEVVLLETSDLHGFVRPRSYATPEEVGHGLARIASMVREIRRAQPNTLLIDNGDCLQGTPLTYYHAKVNSEPANPVISCMNELRYDAAVLGNHEFNYGLPYLRSAVEASAFPWLSANTINTATGEPLFGKPYLVRELENGLRIGLLGLTTSYIPNWEQPQHIAGIRFDDPVESARRWVDILRNEEHADVVVVSYHGGFERDPMTGAPTEPLTGENVGYAICEQVDGIDVLLTGHQHRAIADCSINGVCVVQPANEGRFLGKVTLQLEESGSGWTVTDKRSELIAAADYHPDEAVEQLASGVEAMTQTWLDLPIGHVEGDMTIASHADVRLREHPLIEFINRVQMEISGADISNTALFDNLSPGFGERITMRDIVTNYIYPNTLKVIRISGADIRQALEKSAEYFELNDQGEIAVSPAYLAPKPQHYNYDMWEGIEYVLDITRPAGQRVTKLERDGQTLAEDGMFDVVMNNYRAAGGGNFTMFQNKPVVKDIPIDMVELLADYIRARGRITASVNGNWRVVGGFG</sequence>
<dbReference type="GO" id="GO:0030288">
    <property type="term" value="C:outer membrane-bounded periplasmic space"/>
    <property type="evidence" value="ECO:0007669"/>
    <property type="project" value="TreeGrafter"/>
</dbReference>
<dbReference type="InterPro" id="IPR029052">
    <property type="entry name" value="Metallo-depent_PP-like"/>
</dbReference>
<dbReference type="PROSITE" id="PS00785">
    <property type="entry name" value="5_NUCLEOTIDASE_1"/>
    <property type="match status" value="1"/>
</dbReference>
<dbReference type="CDD" id="cd07410">
    <property type="entry name" value="MPP_CpdB_N"/>
    <property type="match status" value="1"/>
</dbReference>
<evidence type="ECO:0000256" key="3">
    <source>
        <dbReference type="ARBA" id="ARBA00001968"/>
    </source>
</evidence>
<dbReference type="InterPro" id="IPR036907">
    <property type="entry name" value="5'-Nucleotdase_C_sf"/>
</dbReference>
<evidence type="ECO:0000256" key="7">
    <source>
        <dbReference type="ARBA" id="ARBA00022729"/>
    </source>
</evidence>
<dbReference type="Gene3D" id="3.60.21.10">
    <property type="match status" value="1"/>
</dbReference>
<dbReference type="Pfam" id="PF02872">
    <property type="entry name" value="5_nucleotid_C"/>
    <property type="match status" value="1"/>
</dbReference>
<dbReference type="PRINTS" id="PR01607">
    <property type="entry name" value="APYRASEFAMLY"/>
</dbReference>
<dbReference type="OrthoDB" id="9775118at2"/>
<evidence type="ECO:0000259" key="12">
    <source>
        <dbReference type="Pfam" id="PF00149"/>
    </source>
</evidence>
<evidence type="ECO:0000256" key="8">
    <source>
        <dbReference type="ARBA" id="ARBA00022741"/>
    </source>
</evidence>
<evidence type="ECO:0000256" key="4">
    <source>
        <dbReference type="ARBA" id="ARBA00004196"/>
    </source>
</evidence>
<evidence type="ECO:0000256" key="2">
    <source>
        <dbReference type="ARBA" id="ARBA00001730"/>
    </source>
</evidence>
<dbReference type="RefSeq" id="WP_111146903.1">
    <property type="nucleotide sequence ID" value="NZ_QKRB01000044.1"/>
</dbReference>
<dbReference type="InterPro" id="IPR004843">
    <property type="entry name" value="Calcineurin-like_PHP"/>
</dbReference>
<evidence type="ECO:0000313" key="14">
    <source>
        <dbReference type="EMBL" id="PZD95274.1"/>
    </source>
</evidence>
<comment type="cofactor">
    <cofactor evidence="3">
        <name>a divalent metal cation</name>
        <dbReference type="ChEBI" id="CHEBI:60240"/>
    </cofactor>
</comment>
<gene>
    <name evidence="14" type="ORF">DNH61_12020</name>
</gene>
<evidence type="ECO:0000313" key="15">
    <source>
        <dbReference type="Proteomes" id="UP000249522"/>
    </source>
</evidence>
<dbReference type="InterPro" id="IPR008334">
    <property type="entry name" value="5'-Nucleotdase_C"/>
</dbReference>
<evidence type="ECO:0000256" key="5">
    <source>
        <dbReference type="ARBA" id="ARBA00006654"/>
    </source>
</evidence>
<dbReference type="SUPFAM" id="SSF56300">
    <property type="entry name" value="Metallo-dependent phosphatases"/>
    <property type="match status" value="1"/>
</dbReference>
<dbReference type="InterPro" id="IPR006146">
    <property type="entry name" value="5'-Nucleotdase_CS"/>
</dbReference>
<evidence type="ECO:0000256" key="11">
    <source>
        <dbReference type="RuleBase" id="RU362119"/>
    </source>
</evidence>
<keyword evidence="15" id="KW-1185">Reference proteome</keyword>
<feature type="domain" description="Calcineurin-like phosphoesterase" evidence="12">
    <location>
        <begin position="12"/>
        <end position="242"/>
    </location>
</feature>
<accession>A0A2W1LLA1</accession>
<comment type="catalytic activity">
    <reaction evidence="1">
        <text>a ribonucleoside 3'-phosphate + H2O = a ribonucleoside + phosphate</text>
        <dbReference type="Rhea" id="RHEA:10144"/>
        <dbReference type="ChEBI" id="CHEBI:13197"/>
        <dbReference type="ChEBI" id="CHEBI:15377"/>
        <dbReference type="ChEBI" id="CHEBI:18254"/>
        <dbReference type="ChEBI" id="CHEBI:43474"/>
        <dbReference type="EC" id="3.1.3.6"/>
    </reaction>
</comment>
<dbReference type="GO" id="GO:0000166">
    <property type="term" value="F:nucleotide binding"/>
    <property type="evidence" value="ECO:0007669"/>
    <property type="project" value="UniProtKB-KW"/>
</dbReference>
<name>A0A2W1LLA1_9BACL</name>
<keyword evidence="9 11" id="KW-0378">Hydrolase</keyword>
<comment type="subcellular location">
    <subcellularLocation>
        <location evidence="4">Cell envelope</location>
    </subcellularLocation>
</comment>
<evidence type="ECO:0000256" key="10">
    <source>
        <dbReference type="ARBA" id="ARBA00023268"/>
    </source>
</evidence>
<evidence type="ECO:0000256" key="6">
    <source>
        <dbReference type="ARBA" id="ARBA00022723"/>
    </source>
</evidence>
<dbReference type="EMBL" id="QKRB01000044">
    <property type="protein sequence ID" value="PZD95274.1"/>
    <property type="molecule type" value="Genomic_DNA"/>
</dbReference>
<dbReference type="SUPFAM" id="SSF55816">
    <property type="entry name" value="5'-nucleotidase (syn. UDP-sugar hydrolase), C-terminal domain"/>
    <property type="match status" value="1"/>
</dbReference>
<organism evidence="14 15">
    <name type="scientific">Paenibacillus sambharensis</name>
    <dbReference type="NCBI Taxonomy" id="1803190"/>
    <lineage>
        <taxon>Bacteria</taxon>
        <taxon>Bacillati</taxon>
        <taxon>Bacillota</taxon>
        <taxon>Bacilli</taxon>
        <taxon>Bacillales</taxon>
        <taxon>Paenibacillaceae</taxon>
        <taxon>Paenibacillus</taxon>
    </lineage>
</organism>
<comment type="catalytic activity">
    <reaction evidence="2">
        <text>a nucleoside 2',3'-cyclic phosphate + H2O = a nucleoside 3'-phosphate + H(+)</text>
        <dbReference type="Rhea" id="RHEA:19621"/>
        <dbReference type="ChEBI" id="CHEBI:15377"/>
        <dbReference type="ChEBI" id="CHEBI:15378"/>
        <dbReference type="ChEBI" id="CHEBI:66949"/>
        <dbReference type="ChEBI" id="CHEBI:66954"/>
        <dbReference type="EC" id="3.1.4.16"/>
    </reaction>
</comment>
<dbReference type="GO" id="GO:0009166">
    <property type="term" value="P:nucleotide catabolic process"/>
    <property type="evidence" value="ECO:0007669"/>
    <property type="project" value="InterPro"/>
</dbReference>
<dbReference type="AlphaFoldDB" id="A0A2W1LLA1"/>
<dbReference type="GO" id="GO:0008663">
    <property type="term" value="F:2',3'-cyclic-nucleotide 2'-phosphodiesterase activity"/>
    <property type="evidence" value="ECO:0007669"/>
    <property type="project" value="UniProtKB-EC"/>
</dbReference>
<keyword evidence="7" id="KW-0732">Signal</keyword>
<keyword evidence="6" id="KW-0479">Metal-binding</keyword>
<dbReference type="Pfam" id="PF00149">
    <property type="entry name" value="Metallophos"/>
    <property type="match status" value="1"/>
</dbReference>
<dbReference type="PANTHER" id="PTHR11575">
    <property type="entry name" value="5'-NUCLEOTIDASE-RELATED"/>
    <property type="match status" value="1"/>
</dbReference>
<dbReference type="PROSITE" id="PS00786">
    <property type="entry name" value="5_NUCLEOTIDASE_2"/>
    <property type="match status" value="1"/>
</dbReference>
<dbReference type="InterPro" id="IPR006179">
    <property type="entry name" value="5_nucleotidase/apyrase"/>
</dbReference>
<comment type="caution">
    <text evidence="14">The sequence shown here is derived from an EMBL/GenBank/DDBJ whole genome shotgun (WGS) entry which is preliminary data.</text>
</comment>
<comment type="similarity">
    <text evidence="5 11">Belongs to the 5'-nucleotidase family.</text>
</comment>
<keyword evidence="8 11" id="KW-0547">Nucleotide-binding</keyword>
<dbReference type="InterPro" id="IPR041827">
    <property type="entry name" value="CpdB_N"/>
</dbReference>
<dbReference type="GO" id="GO:0008254">
    <property type="term" value="F:3'-nucleotidase activity"/>
    <property type="evidence" value="ECO:0007669"/>
    <property type="project" value="UniProtKB-EC"/>
</dbReference>
<dbReference type="PANTHER" id="PTHR11575:SF6">
    <property type="entry name" value="2',3'-CYCLIC-NUCLEOTIDE 2'-PHOSPHODIESTERASE_3'-NUCLEOTIDASE"/>
    <property type="match status" value="1"/>
</dbReference>
<reference evidence="14 15" key="1">
    <citation type="submission" date="2018-06" db="EMBL/GenBank/DDBJ databases">
        <title>Paenibacillus imtechensis sp. nov.</title>
        <authorList>
            <person name="Pinnaka A.K."/>
            <person name="Singh H."/>
            <person name="Kaur M."/>
        </authorList>
    </citation>
    <scope>NUCLEOTIDE SEQUENCE [LARGE SCALE GENOMIC DNA]</scope>
    <source>
        <strain evidence="14 15">SMB1</strain>
    </source>
</reference>